<reference evidence="3" key="2">
    <citation type="journal article" date="2007" name="PLoS Biol.">
        <title>Survey sequencing and comparative analysis of the elephant shark (Callorhinchus milii) genome.</title>
        <authorList>
            <person name="Venkatesh B."/>
            <person name="Kirkness E.F."/>
            <person name="Loh Y.H."/>
            <person name="Halpern A.L."/>
            <person name="Lee A.P."/>
            <person name="Johnson J."/>
            <person name="Dandona N."/>
            <person name="Viswanathan L.D."/>
            <person name="Tay A."/>
            <person name="Venter J.C."/>
            <person name="Strausberg R.L."/>
            <person name="Brenner S."/>
        </authorList>
    </citation>
    <scope>NUCLEOTIDE SEQUENCE [LARGE SCALE GENOMIC DNA]</scope>
</reference>
<organism evidence="2 3">
    <name type="scientific">Callorhinchus milii</name>
    <name type="common">Ghost shark</name>
    <dbReference type="NCBI Taxonomy" id="7868"/>
    <lineage>
        <taxon>Eukaryota</taxon>
        <taxon>Metazoa</taxon>
        <taxon>Chordata</taxon>
        <taxon>Craniata</taxon>
        <taxon>Vertebrata</taxon>
        <taxon>Chondrichthyes</taxon>
        <taxon>Holocephali</taxon>
        <taxon>Chimaeriformes</taxon>
        <taxon>Callorhinchidae</taxon>
        <taxon>Callorhinchus</taxon>
    </lineage>
</organism>
<keyword evidence="3" id="KW-1185">Reference proteome</keyword>
<protein>
    <submittedName>
        <fullName evidence="2">Superoxide dismutase 1, soluble</fullName>
    </submittedName>
</protein>
<accession>A0A4W3I9P0</accession>
<dbReference type="GeneTree" id="ENSGT00940000155551"/>
<dbReference type="PANTHER" id="PTHR10003">
    <property type="entry name" value="SUPEROXIDE DISMUTASE CU-ZN -RELATED"/>
    <property type="match status" value="1"/>
</dbReference>
<dbReference type="OrthoDB" id="2015551at2759"/>
<dbReference type="InterPro" id="IPR024134">
    <property type="entry name" value="SOD_Cu/Zn_/chaperone"/>
</dbReference>
<dbReference type="Gene3D" id="2.60.40.200">
    <property type="entry name" value="Superoxide dismutase, copper/zinc binding domain"/>
    <property type="match status" value="1"/>
</dbReference>
<reference evidence="2" key="4">
    <citation type="submission" date="2025-08" db="UniProtKB">
        <authorList>
            <consortium name="Ensembl"/>
        </authorList>
    </citation>
    <scope>IDENTIFICATION</scope>
</reference>
<dbReference type="InterPro" id="IPR001424">
    <property type="entry name" value="SOD_Cu_Zn_dom"/>
</dbReference>
<evidence type="ECO:0000313" key="2">
    <source>
        <dbReference type="Ensembl" id="ENSCMIP00000025472.1"/>
    </source>
</evidence>
<feature type="domain" description="Superoxide dismutase copper/zinc binding" evidence="1">
    <location>
        <begin position="55"/>
        <end position="145"/>
    </location>
</feature>
<evidence type="ECO:0000259" key="1">
    <source>
        <dbReference type="Pfam" id="PF00080"/>
    </source>
</evidence>
<proteinExistence type="predicted"/>
<dbReference type="SUPFAM" id="SSF49329">
    <property type="entry name" value="Cu,Zn superoxide dismutase-like"/>
    <property type="match status" value="1"/>
</dbReference>
<name>A0A4W3I9P0_CALMI</name>
<dbReference type="InterPro" id="IPR036423">
    <property type="entry name" value="SOD-like_Cu/Zn_dom_sf"/>
</dbReference>
<dbReference type="PRINTS" id="PR00068">
    <property type="entry name" value="CUZNDISMTASE"/>
</dbReference>
<dbReference type="Proteomes" id="UP000314986">
    <property type="component" value="Unassembled WGS sequence"/>
</dbReference>
<reference evidence="2" key="5">
    <citation type="submission" date="2025-09" db="UniProtKB">
        <authorList>
            <consortium name="Ensembl"/>
        </authorList>
    </citation>
    <scope>IDENTIFICATION</scope>
</reference>
<dbReference type="Ensembl" id="ENSCMIT00000025891.1">
    <property type="protein sequence ID" value="ENSCMIP00000025472.1"/>
    <property type="gene ID" value="ENSCMIG00000011191.1"/>
</dbReference>
<reference evidence="3" key="3">
    <citation type="journal article" date="2014" name="Nature">
        <title>Elephant shark genome provides unique insights into gnathostome evolution.</title>
        <authorList>
            <consortium name="International Elephant Shark Genome Sequencing Consortium"/>
            <person name="Venkatesh B."/>
            <person name="Lee A.P."/>
            <person name="Ravi V."/>
            <person name="Maurya A.K."/>
            <person name="Lian M.M."/>
            <person name="Swann J.B."/>
            <person name="Ohta Y."/>
            <person name="Flajnik M.F."/>
            <person name="Sutoh Y."/>
            <person name="Kasahara M."/>
            <person name="Hoon S."/>
            <person name="Gangu V."/>
            <person name="Roy S.W."/>
            <person name="Irimia M."/>
            <person name="Korzh V."/>
            <person name="Kondrychyn I."/>
            <person name="Lim Z.W."/>
            <person name="Tay B.H."/>
            <person name="Tohari S."/>
            <person name="Kong K.W."/>
            <person name="Ho S."/>
            <person name="Lorente-Galdos B."/>
            <person name="Quilez J."/>
            <person name="Marques-Bonet T."/>
            <person name="Raney B.J."/>
            <person name="Ingham P.W."/>
            <person name="Tay A."/>
            <person name="Hillier L.W."/>
            <person name="Minx P."/>
            <person name="Boehm T."/>
            <person name="Wilson R.K."/>
            <person name="Brenner S."/>
            <person name="Warren W.C."/>
        </authorList>
    </citation>
    <scope>NUCLEOTIDE SEQUENCE [LARGE SCALE GENOMIC DNA]</scope>
</reference>
<dbReference type="RefSeq" id="XP_007902253.1">
    <property type="nucleotide sequence ID" value="XM_007904062.2"/>
</dbReference>
<dbReference type="GeneID" id="103185516"/>
<dbReference type="GO" id="GO:0006801">
    <property type="term" value="P:superoxide metabolic process"/>
    <property type="evidence" value="ECO:0007669"/>
    <property type="project" value="InterPro"/>
</dbReference>
<sequence>MTHARRVAGDRPLAVKAELGNHDSHREVCPPPELRQHRCERRIGNRDFRVGRYFHSGDHYNPCDKKHGGPQDEERHVGDLGNVEASDSGVAEFQMHDRLLRLAGNYSVIGRTLVVTENEDDLGKGGDEQSLTTGNAGKGLAWGIIGIVSEFCPASEDLTQKSKE</sequence>
<dbReference type="GO" id="GO:0005507">
    <property type="term" value="F:copper ion binding"/>
    <property type="evidence" value="ECO:0007669"/>
    <property type="project" value="InterPro"/>
</dbReference>
<dbReference type="AlphaFoldDB" id="A0A4W3I9P0"/>
<evidence type="ECO:0000313" key="3">
    <source>
        <dbReference type="Proteomes" id="UP000314986"/>
    </source>
</evidence>
<dbReference type="Pfam" id="PF00080">
    <property type="entry name" value="Sod_Cu"/>
    <property type="match status" value="1"/>
</dbReference>
<gene>
    <name evidence="2" type="primary">LOC103185516</name>
</gene>
<reference evidence="3" key="1">
    <citation type="journal article" date="2006" name="Science">
        <title>Ancient noncoding elements conserved in the human genome.</title>
        <authorList>
            <person name="Venkatesh B."/>
            <person name="Kirkness E.F."/>
            <person name="Loh Y.H."/>
            <person name="Halpern A.L."/>
            <person name="Lee A.P."/>
            <person name="Johnson J."/>
            <person name="Dandona N."/>
            <person name="Viswanathan L.D."/>
            <person name="Tay A."/>
            <person name="Venter J.C."/>
            <person name="Strausberg R.L."/>
            <person name="Brenner S."/>
        </authorList>
    </citation>
    <scope>NUCLEOTIDE SEQUENCE [LARGE SCALE GENOMIC DNA]</scope>
</reference>
<dbReference type="CDD" id="cd00305">
    <property type="entry name" value="Cu-Zn_Superoxide_Dismutase"/>
    <property type="match status" value="1"/>
</dbReference>